<proteinExistence type="predicted"/>
<dbReference type="Proteomes" id="UP000799755">
    <property type="component" value="Unassembled WGS sequence"/>
</dbReference>
<evidence type="ECO:0000313" key="2">
    <source>
        <dbReference type="Proteomes" id="UP000799755"/>
    </source>
</evidence>
<gene>
    <name evidence="1" type="ORF">BDR25DRAFT_397378</name>
</gene>
<evidence type="ECO:0000313" key="1">
    <source>
        <dbReference type="EMBL" id="KAF2463041.1"/>
    </source>
</evidence>
<sequence>MRAIKYPVRINLIPLIDHVNVACGFHVGDLLIMQQTVLTCKKITSPQREIKMTPEELTAAVRYQVGDLEAFWDTEGMPLHHVKHHRTLYIMMYRNKNICRAVYQEEVAKELGLPFTAEIYSDVKYNADKTLVIDRQKKLWQPNDIKKHVRAQIENASVTAVTGEEFQLPLGDYPISLCCHSDSPGAVAIVTAAREIVDEFNTKYFLKSTPAFSQNQSGLGLIHFSFTTHAFSTA</sequence>
<keyword evidence="2" id="KW-1185">Reference proteome</keyword>
<comment type="caution">
    <text evidence="1">The sequence shown here is derived from an EMBL/GenBank/DDBJ whole genome shotgun (WGS) entry which is preliminary data.</text>
</comment>
<protein>
    <submittedName>
        <fullName evidence="1">Uncharacterized protein</fullName>
    </submittedName>
</protein>
<accession>A0ACB6QA81</accession>
<reference evidence="1" key="1">
    <citation type="journal article" date="2020" name="Stud. Mycol.">
        <title>101 Dothideomycetes genomes: a test case for predicting lifestyles and emergence of pathogens.</title>
        <authorList>
            <person name="Haridas S."/>
            <person name="Albert R."/>
            <person name="Binder M."/>
            <person name="Bloem J."/>
            <person name="Labutti K."/>
            <person name="Salamov A."/>
            <person name="Andreopoulos B."/>
            <person name="Baker S."/>
            <person name="Barry K."/>
            <person name="Bills G."/>
            <person name="Bluhm B."/>
            <person name="Cannon C."/>
            <person name="Castanera R."/>
            <person name="Culley D."/>
            <person name="Daum C."/>
            <person name="Ezra D."/>
            <person name="Gonzalez J."/>
            <person name="Henrissat B."/>
            <person name="Kuo A."/>
            <person name="Liang C."/>
            <person name="Lipzen A."/>
            <person name="Lutzoni F."/>
            <person name="Magnuson J."/>
            <person name="Mondo S."/>
            <person name="Nolan M."/>
            <person name="Ohm R."/>
            <person name="Pangilinan J."/>
            <person name="Park H.-J."/>
            <person name="Ramirez L."/>
            <person name="Alfaro M."/>
            <person name="Sun H."/>
            <person name="Tritt A."/>
            <person name="Yoshinaga Y."/>
            <person name="Zwiers L.-H."/>
            <person name="Turgeon B."/>
            <person name="Goodwin S."/>
            <person name="Spatafora J."/>
            <person name="Crous P."/>
            <person name="Grigoriev I."/>
        </authorList>
    </citation>
    <scope>NUCLEOTIDE SEQUENCE</scope>
    <source>
        <strain evidence="1">ATCC 200398</strain>
    </source>
</reference>
<organism evidence="1 2">
    <name type="scientific">Lindgomyces ingoldianus</name>
    <dbReference type="NCBI Taxonomy" id="673940"/>
    <lineage>
        <taxon>Eukaryota</taxon>
        <taxon>Fungi</taxon>
        <taxon>Dikarya</taxon>
        <taxon>Ascomycota</taxon>
        <taxon>Pezizomycotina</taxon>
        <taxon>Dothideomycetes</taxon>
        <taxon>Pleosporomycetidae</taxon>
        <taxon>Pleosporales</taxon>
        <taxon>Lindgomycetaceae</taxon>
        <taxon>Lindgomyces</taxon>
    </lineage>
</organism>
<name>A0ACB6QA81_9PLEO</name>
<dbReference type="EMBL" id="MU003555">
    <property type="protein sequence ID" value="KAF2463041.1"/>
    <property type="molecule type" value="Genomic_DNA"/>
</dbReference>